<organism evidence="2 3">
    <name type="scientific">Salmo trutta</name>
    <name type="common">Brown trout</name>
    <dbReference type="NCBI Taxonomy" id="8032"/>
    <lineage>
        <taxon>Eukaryota</taxon>
        <taxon>Metazoa</taxon>
        <taxon>Chordata</taxon>
        <taxon>Craniata</taxon>
        <taxon>Vertebrata</taxon>
        <taxon>Euteleostomi</taxon>
        <taxon>Actinopterygii</taxon>
        <taxon>Neopterygii</taxon>
        <taxon>Teleostei</taxon>
        <taxon>Protacanthopterygii</taxon>
        <taxon>Salmoniformes</taxon>
        <taxon>Salmonidae</taxon>
        <taxon>Salmoninae</taxon>
        <taxon>Salmo</taxon>
    </lineage>
</organism>
<keyword evidence="1" id="KW-0472">Membrane</keyword>
<evidence type="ECO:0000256" key="1">
    <source>
        <dbReference type="SAM" id="Phobius"/>
    </source>
</evidence>
<dbReference type="InParanoid" id="A0A674BSM7"/>
<sequence length="37" mass="4267">MKYSSDQFILANKLETAMCLSQLFIYCSVMFILPFLG</sequence>
<keyword evidence="1" id="KW-1133">Transmembrane helix</keyword>
<evidence type="ECO:0000313" key="2">
    <source>
        <dbReference type="Ensembl" id="ENSSTUP00000074370.1"/>
    </source>
</evidence>
<keyword evidence="3" id="KW-1185">Reference proteome</keyword>
<accession>A0A674BSM7</accession>
<reference evidence="2" key="2">
    <citation type="submission" date="2025-09" db="UniProtKB">
        <authorList>
            <consortium name="Ensembl"/>
        </authorList>
    </citation>
    <scope>IDENTIFICATION</scope>
</reference>
<feature type="transmembrane region" description="Helical" evidence="1">
    <location>
        <begin position="20"/>
        <end position="36"/>
    </location>
</feature>
<dbReference type="AlphaFoldDB" id="A0A674BSM7"/>
<keyword evidence="1" id="KW-0812">Transmembrane</keyword>
<reference evidence="2" key="1">
    <citation type="submission" date="2025-08" db="UniProtKB">
        <authorList>
            <consortium name="Ensembl"/>
        </authorList>
    </citation>
    <scope>IDENTIFICATION</scope>
</reference>
<protein>
    <submittedName>
        <fullName evidence="2">Uncharacterized protein</fullName>
    </submittedName>
</protein>
<dbReference type="GeneTree" id="ENSGT01100000266987"/>
<dbReference type="Ensembl" id="ENSSTUT00000079007.1">
    <property type="protein sequence ID" value="ENSSTUP00000074370.1"/>
    <property type="gene ID" value="ENSSTUG00000032624.1"/>
</dbReference>
<name>A0A674BSM7_SALTR</name>
<dbReference type="Proteomes" id="UP000472277">
    <property type="component" value="Chromosome 33"/>
</dbReference>
<proteinExistence type="predicted"/>
<evidence type="ECO:0000313" key="3">
    <source>
        <dbReference type="Proteomes" id="UP000472277"/>
    </source>
</evidence>